<dbReference type="Proteomes" id="UP000234145">
    <property type="component" value="Unassembled WGS sequence"/>
</dbReference>
<evidence type="ECO:0000313" key="1">
    <source>
        <dbReference type="EMBL" id="PIZ14971.1"/>
    </source>
</evidence>
<protein>
    <recommendedName>
        <fullName evidence="3">PpiC domain-containing protein</fullName>
    </recommendedName>
</protein>
<dbReference type="InterPro" id="IPR046357">
    <property type="entry name" value="PPIase_dom_sf"/>
</dbReference>
<dbReference type="AlphaFoldDB" id="A0A2H9P9K0"/>
<dbReference type="PANTHER" id="PTHR47245">
    <property type="entry name" value="PEPTIDYLPROLYL ISOMERASE"/>
    <property type="match status" value="1"/>
</dbReference>
<comment type="caution">
    <text evidence="1">The sequence shown here is derived from an EMBL/GenBank/DDBJ whole genome shotgun (WGS) entry which is preliminary data.</text>
</comment>
<evidence type="ECO:0008006" key="3">
    <source>
        <dbReference type="Google" id="ProtNLM"/>
    </source>
</evidence>
<dbReference type="SUPFAM" id="SSF109998">
    <property type="entry name" value="Triger factor/SurA peptide-binding domain-like"/>
    <property type="match status" value="1"/>
</dbReference>
<sequence>MKYFFVFSWFILGFILPSGLCQDKGIVAKVNNKPITREYFNTVYEKFLQDFRSFNPGSPINKETTIWARRFVLDEIIKRELITREAVRVKFKVSDTEVEEKIKEVFFKGKDGKFDKTKYLWAINNPNIKWKEIRGSFQEELLYIKFQEYIMNREQASDKEVRDEYVKLNEKMKVQYVIIKYVTMPDTEITDKEREITMKKVDELRAKLKDSTEFETIVRESGYVPNETICTQFQYYIEGIGYVPELVKTSFDSPPGEIRTVHIPDGICLYKAREKIGIDEEAFAKEKEDLKKSLTRQKNSQAFEKWYEELKTRSKITVYLDS</sequence>
<organism evidence="1 2">
    <name type="scientific">Candidatus Desantisbacteria bacterium CG_4_10_14_0_8_um_filter_39_17</name>
    <dbReference type="NCBI Taxonomy" id="1974542"/>
    <lineage>
        <taxon>Bacteria</taxon>
        <taxon>Candidatus Desantisiibacteriota</taxon>
    </lineage>
</organism>
<dbReference type="PANTHER" id="PTHR47245:SF2">
    <property type="entry name" value="PEPTIDYL-PROLYL CIS-TRANS ISOMERASE HP_0175-RELATED"/>
    <property type="match status" value="1"/>
</dbReference>
<accession>A0A2H9P9K0</accession>
<evidence type="ECO:0000313" key="2">
    <source>
        <dbReference type="Proteomes" id="UP000234145"/>
    </source>
</evidence>
<dbReference type="InterPro" id="IPR027304">
    <property type="entry name" value="Trigger_fact/SurA_dom_sf"/>
</dbReference>
<dbReference type="InterPro" id="IPR050245">
    <property type="entry name" value="PrsA_foldase"/>
</dbReference>
<gene>
    <name evidence="1" type="ORF">COY51_06825</name>
</gene>
<dbReference type="Gene3D" id="1.10.4030.10">
    <property type="entry name" value="Porin chaperone SurA, peptide-binding domain"/>
    <property type="match status" value="1"/>
</dbReference>
<proteinExistence type="predicted"/>
<name>A0A2H9P9K0_9BACT</name>
<dbReference type="EMBL" id="PFMS01000114">
    <property type="protein sequence ID" value="PIZ14971.1"/>
    <property type="molecule type" value="Genomic_DNA"/>
</dbReference>
<dbReference type="Gene3D" id="3.10.50.40">
    <property type="match status" value="1"/>
</dbReference>
<reference evidence="2" key="1">
    <citation type="submission" date="2017-09" db="EMBL/GenBank/DDBJ databases">
        <title>Depth-based differentiation of microbial function through sediment-hosted aquifers and enrichment of novel symbionts in the deep terrestrial subsurface.</title>
        <authorList>
            <person name="Probst A.J."/>
            <person name="Ladd B."/>
            <person name="Jarett J.K."/>
            <person name="Geller-Mcgrath D.E."/>
            <person name="Sieber C.M.K."/>
            <person name="Emerson J.B."/>
            <person name="Anantharaman K."/>
            <person name="Thomas B.C."/>
            <person name="Malmstrom R."/>
            <person name="Stieglmeier M."/>
            <person name="Klingl A."/>
            <person name="Woyke T."/>
            <person name="Ryan C.M."/>
            <person name="Banfield J.F."/>
        </authorList>
    </citation>
    <scope>NUCLEOTIDE SEQUENCE [LARGE SCALE GENOMIC DNA]</scope>
</reference>
<dbReference type="GO" id="GO:0003755">
    <property type="term" value="F:peptidyl-prolyl cis-trans isomerase activity"/>
    <property type="evidence" value="ECO:0007669"/>
    <property type="project" value="InterPro"/>
</dbReference>
<dbReference type="Pfam" id="PF13624">
    <property type="entry name" value="SurA_N_3"/>
    <property type="match status" value="1"/>
</dbReference>